<reference evidence="2 3" key="1">
    <citation type="submission" date="2017-07" db="EMBL/GenBank/DDBJ databases">
        <title>The genome sequence of Paludifilum halophilum highlights mechanisms for microbial adaptation to high salt environemnts.</title>
        <authorList>
            <person name="Belbahri L."/>
        </authorList>
    </citation>
    <scope>NUCLEOTIDE SEQUENCE [LARGE SCALE GENOMIC DNA]</scope>
    <source>
        <strain evidence="2 3">DSM 102817</strain>
    </source>
</reference>
<dbReference type="AlphaFoldDB" id="A0A235B6J8"/>
<comment type="caution">
    <text evidence="2">The sequence shown here is derived from an EMBL/GenBank/DDBJ whole genome shotgun (WGS) entry which is preliminary data.</text>
</comment>
<dbReference type="Proteomes" id="UP000215459">
    <property type="component" value="Unassembled WGS sequence"/>
</dbReference>
<dbReference type="PANTHER" id="PTHR33383">
    <property type="entry name" value="MEMBRANE PROTEIN INSERTION EFFICIENCY FACTOR-RELATED"/>
    <property type="match status" value="1"/>
</dbReference>
<evidence type="ECO:0000313" key="3">
    <source>
        <dbReference type="Proteomes" id="UP000215459"/>
    </source>
</evidence>
<dbReference type="RefSeq" id="WP_094263953.1">
    <property type="nucleotide sequence ID" value="NZ_NOWF01000004.1"/>
</dbReference>
<gene>
    <name evidence="2" type="ORF">CHM34_07265</name>
</gene>
<accession>A0A235B6J8</accession>
<organism evidence="2 3">
    <name type="scientific">Paludifilum halophilum</name>
    <dbReference type="NCBI Taxonomy" id="1642702"/>
    <lineage>
        <taxon>Bacteria</taxon>
        <taxon>Bacillati</taxon>
        <taxon>Bacillota</taxon>
        <taxon>Bacilli</taxon>
        <taxon>Bacillales</taxon>
        <taxon>Thermoactinomycetaceae</taxon>
        <taxon>Paludifilum</taxon>
    </lineage>
</organism>
<dbReference type="EMBL" id="NOWF01000004">
    <property type="protein sequence ID" value="OYD07916.1"/>
    <property type="molecule type" value="Genomic_DNA"/>
</dbReference>
<proteinExistence type="inferred from homology"/>
<dbReference type="SMART" id="SM01234">
    <property type="entry name" value="Haemolytic"/>
    <property type="match status" value="1"/>
</dbReference>
<dbReference type="PANTHER" id="PTHR33383:SF1">
    <property type="entry name" value="MEMBRANE PROTEIN INSERTION EFFICIENCY FACTOR-RELATED"/>
    <property type="match status" value="1"/>
</dbReference>
<keyword evidence="1" id="KW-0472">Membrane</keyword>
<keyword evidence="1" id="KW-1003">Cell membrane</keyword>
<name>A0A235B6J8_9BACL</name>
<dbReference type="InterPro" id="IPR002696">
    <property type="entry name" value="Membr_insert_effic_factor_YidD"/>
</dbReference>
<evidence type="ECO:0000313" key="2">
    <source>
        <dbReference type="EMBL" id="OYD07916.1"/>
    </source>
</evidence>
<comment type="similarity">
    <text evidence="1">Belongs to the UPF0161 family.</text>
</comment>
<comment type="function">
    <text evidence="1">Could be involved in insertion of integral membrane proteins into the membrane.</text>
</comment>
<keyword evidence="3" id="KW-1185">Reference proteome</keyword>
<dbReference type="Pfam" id="PF01809">
    <property type="entry name" value="YidD"/>
    <property type="match status" value="1"/>
</dbReference>
<dbReference type="GO" id="GO:0005886">
    <property type="term" value="C:plasma membrane"/>
    <property type="evidence" value="ECO:0007669"/>
    <property type="project" value="UniProtKB-SubCell"/>
</dbReference>
<dbReference type="NCBIfam" id="TIGR00278">
    <property type="entry name" value="membrane protein insertion efficiency factor YidD"/>
    <property type="match status" value="1"/>
</dbReference>
<evidence type="ECO:0000256" key="1">
    <source>
        <dbReference type="HAMAP-Rule" id="MF_00386"/>
    </source>
</evidence>
<protein>
    <recommendedName>
        <fullName evidence="1">Putative membrane protein insertion efficiency factor</fullName>
    </recommendedName>
</protein>
<dbReference type="OrthoDB" id="9801753at2"/>
<dbReference type="HAMAP" id="MF_00386">
    <property type="entry name" value="UPF0161_YidD"/>
    <property type="match status" value="1"/>
</dbReference>
<comment type="subcellular location">
    <subcellularLocation>
        <location evidence="1">Cell membrane</location>
        <topology evidence="1">Peripheral membrane protein</topology>
        <orientation evidence="1">Cytoplasmic side</orientation>
    </subcellularLocation>
</comment>
<sequence>MKVLAIGFIRFYRRFLSPLTPPTCRFAPTCSQYGLTAISRYGFWRGGWMTVKRIFKCHPFHPGGYDPVP</sequence>